<feature type="signal peptide" evidence="7">
    <location>
        <begin position="1"/>
        <end position="28"/>
    </location>
</feature>
<dbReference type="Pfam" id="PF05938">
    <property type="entry name" value="Self-incomp_S1"/>
    <property type="match status" value="1"/>
</dbReference>
<comment type="caution">
    <text evidence="8">The sequence shown here is derived from an EMBL/GenBank/DDBJ whole genome shotgun (WGS) entry which is preliminary data.</text>
</comment>
<evidence type="ECO:0000256" key="7">
    <source>
        <dbReference type="SAM" id="SignalP"/>
    </source>
</evidence>
<accession>A0ABQ9MQ04</accession>
<evidence type="ECO:0000256" key="1">
    <source>
        <dbReference type="ARBA" id="ARBA00004613"/>
    </source>
</evidence>
<keyword evidence="3" id="KW-0713">Self-incompatibility</keyword>
<comment type="similarity">
    <text evidence="2">Belongs to the plant self-incompatibility (S1) protein family.</text>
</comment>
<evidence type="ECO:0000256" key="6">
    <source>
        <dbReference type="SAM" id="MobiDB-lite"/>
    </source>
</evidence>
<feature type="chain" id="PRO_5045239514" description="S-protein homolog" evidence="7">
    <location>
        <begin position="29"/>
        <end position="148"/>
    </location>
</feature>
<evidence type="ECO:0000256" key="3">
    <source>
        <dbReference type="ARBA" id="ARBA00022471"/>
    </source>
</evidence>
<organism evidence="8 9">
    <name type="scientific">Hevea brasiliensis</name>
    <name type="common">Para rubber tree</name>
    <name type="synonym">Siphonia brasiliensis</name>
    <dbReference type="NCBI Taxonomy" id="3981"/>
    <lineage>
        <taxon>Eukaryota</taxon>
        <taxon>Viridiplantae</taxon>
        <taxon>Streptophyta</taxon>
        <taxon>Embryophyta</taxon>
        <taxon>Tracheophyta</taxon>
        <taxon>Spermatophyta</taxon>
        <taxon>Magnoliopsida</taxon>
        <taxon>eudicotyledons</taxon>
        <taxon>Gunneridae</taxon>
        <taxon>Pentapetalae</taxon>
        <taxon>rosids</taxon>
        <taxon>fabids</taxon>
        <taxon>Malpighiales</taxon>
        <taxon>Euphorbiaceae</taxon>
        <taxon>Crotonoideae</taxon>
        <taxon>Micrandreae</taxon>
        <taxon>Hevea</taxon>
    </lineage>
</organism>
<evidence type="ECO:0000256" key="2">
    <source>
        <dbReference type="ARBA" id="ARBA00005581"/>
    </source>
</evidence>
<gene>
    <name evidence="8" type="ORF">P3X46_006373</name>
</gene>
<protein>
    <recommendedName>
        <fullName evidence="10">S-protein homolog</fullName>
    </recommendedName>
</protein>
<keyword evidence="4" id="KW-0964">Secreted</keyword>
<feature type="compositionally biased region" description="Polar residues" evidence="6">
    <location>
        <begin position="128"/>
        <end position="139"/>
    </location>
</feature>
<dbReference type="InterPro" id="IPR010264">
    <property type="entry name" value="Self-incomp_S1"/>
</dbReference>
<proteinExistence type="inferred from homology"/>
<reference evidence="8" key="1">
    <citation type="journal article" date="2023" name="Plant Biotechnol. J.">
        <title>Chromosome-level wild Hevea brasiliensis genome provides new tools for genomic-assisted breeding and valuable loci to elevate rubber yield.</title>
        <authorList>
            <person name="Cheng H."/>
            <person name="Song X."/>
            <person name="Hu Y."/>
            <person name="Wu T."/>
            <person name="Yang Q."/>
            <person name="An Z."/>
            <person name="Feng S."/>
            <person name="Deng Z."/>
            <person name="Wu W."/>
            <person name="Zeng X."/>
            <person name="Tu M."/>
            <person name="Wang X."/>
            <person name="Huang H."/>
        </authorList>
    </citation>
    <scope>NUCLEOTIDE SEQUENCE</scope>
    <source>
        <strain evidence="8">MT/VB/25A 57/8</strain>
    </source>
</reference>
<evidence type="ECO:0000313" key="9">
    <source>
        <dbReference type="Proteomes" id="UP001174677"/>
    </source>
</evidence>
<evidence type="ECO:0000256" key="5">
    <source>
        <dbReference type="ARBA" id="ARBA00022729"/>
    </source>
</evidence>
<name>A0ABQ9MQ04_HEVBR</name>
<comment type="subcellular location">
    <subcellularLocation>
        <location evidence="1">Secreted</location>
    </subcellularLocation>
</comment>
<dbReference type="Proteomes" id="UP001174677">
    <property type="component" value="Chromosome 4"/>
</dbReference>
<dbReference type="EMBL" id="JARPOI010000004">
    <property type="protein sequence ID" value="KAJ9182371.1"/>
    <property type="molecule type" value="Genomic_DNA"/>
</dbReference>
<evidence type="ECO:0008006" key="10">
    <source>
        <dbReference type="Google" id="ProtNLM"/>
    </source>
</evidence>
<sequence>MFKSVAPYYYILLSILAIFCTTQVPVSADRGRHTHYKYNIYIINGCESGIELFSVNYRNNVGYHCDLARGFAHSQRRSIVAFDLSRDTDDLRCGRTGQCFWKVTEVAVYFGNNNSTWTRAYNWSSVASTDKDNNNTTQPRPWPKASLP</sequence>
<evidence type="ECO:0000256" key="4">
    <source>
        <dbReference type="ARBA" id="ARBA00022525"/>
    </source>
</evidence>
<keyword evidence="5 7" id="KW-0732">Signal</keyword>
<feature type="region of interest" description="Disordered" evidence="6">
    <location>
        <begin position="128"/>
        <end position="148"/>
    </location>
</feature>
<evidence type="ECO:0000313" key="8">
    <source>
        <dbReference type="EMBL" id="KAJ9182371.1"/>
    </source>
</evidence>
<keyword evidence="9" id="KW-1185">Reference proteome</keyword>